<keyword evidence="2" id="KW-1185">Reference proteome</keyword>
<dbReference type="AlphaFoldDB" id="A0A037ZPE3"/>
<dbReference type="Proteomes" id="UP000026249">
    <property type="component" value="Unassembled WGS sequence"/>
</dbReference>
<organism evidence="1 2">
    <name type="scientific">Actibacterium mucosum KCTC 23349</name>
    <dbReference type="NCBI Taxonomy" id="1454373"/>
    <lineage>
        <taxon>Bacteria</taxon>
        <taxon>Pseudomonadati</taxon>
        <taxon>Pseudomonadota</taxon>
        <taxon>Alphaproteobacteria</taxon>
        <taxon>Rhodobacterales</taxon>
        <taxon>Roseobacteraceae</taxon>
        <taxon>Actibacterium</taxon>
    </lineage>
</organism>
<evidence type="ECO:0000313" key="2">
    <source>
        <dbReference type="Proteomes" id="UP000026249"/>
    </source>
</evidence>
<accession>A0A037ZPE3</accession>
<name>A0A037ZPE3_9RHOB</name>
<proteinExistence type="predicted"/>
<protein>
    <submittedName>
        <fullName evidence="1">Uncharacterized protein</fullName>
    </submittedName>
</protein>
<comment type="caution">
    <text evidence="1">The sequence shown here is derived from an EMBL/GenBank/DDBJ whole genome shotgun (WGS) entry which is preliminary data.</text>
</comment>
<evidence type="ECO:0000313" key="1">
    <source>
        <dbReference type="EMBL" id="KAJ56701.1"/>
    </source>
</evidence>
<gene>
    <name evidence="1" type="ORF">ACMU_07100</name>
</gene>
<dbReference type="STRING" id="1454373.ACMU_07100"/>
<sequence>MMELGTWTLWEADGKSIVAESTEQSVVVYLWHKGVGILGHVWLFNQETDELSINDGDMRVPQNTIVSELAYPQQVDQLFCELSQDDGAWVIGWDGLCVATIDHKGGVGRSILIREDNDLALSEEQERFSKSTI</sequence>
<dbReference type="EMBL" id="JFKE01000002">
    <property type="protein sequence ID" value="KAJ56701.1"/>
    <property type="molecule type" value="Genomic_DNA"/>
</dbReference>
<reference evidence="1 2" key="1">
    <citation type="submission" date="2014-03" db="EMBL/GenBank/DDBJ databases">
        <title>Draft Genome Sequence of Actibacterium mucosum KCTC 23349, a Marine Alphaproteobacterium with Complex Ionic Requirements Isolated from Mediterranean Seawater at Malvarrosa Beach, Valencia, Spain.</title>
        <authorList>
            <person name="Arahal D.R."/>
            <person name="Shao Z."/>
            <person name="Lai Q."/>
            <person name="Pujalte M.J."/>
        </authorList>
    </citation>
    <scope>NUCLEOTIDE SEQUENCE [LARGE SCALE GENOMIC DNA]</scope>
    <source>
        <strain evidence="1 2">KCTC 23349</strain>
    </source>
</reference>